<dbReference type="Proteomes" id="UP001165064">
    <property type="component" value="Unassembled WGS sequence"/>
</dbReference>
<evidence type="ECO:0000313" key="1">
    <source>
        <dbReference type="EMBL" id="GME85664.1"/>
    </source>
</evidence>
<accession>A0ACB5TCV6</accession>
<name>A0ACB5TCV6_AMBMO</name>
<keyword evidence="2" id="KW-1185">Reference proteome</keyword>
<comment type="caution">
    <text evidence="1">The sequence shown here is derived from an EMBL/GenBank/DDBJ whole genome shotgun (WGS) entry which is preliminary data.</text>
</comment>
<dbReference type="EMBL" id="BSXS01006534">
    <property type="protein sequence ID" value="GME85664.1"/>
    <property type="molecule type" value="Genomic_DNA"/>
</dbReference>
<proteinExistence type="predicted"/>
<reference evidence="1" key="1">
    <citation type="submission" date="2023-04" db="EMBL/GenBank/DDBJ databases">
        <title>Ambrosiozyma monospora NBRC 10751.</title>
        <authorList>
            <person name="Ichikawa N."/>
            <person name="Sato H."/>
            <person name="Tonouchi N."/>
        </authorList>
    </citation>
    <scope>NUCLEOTIDE SEQUENCE</scope>
    <source>
        <strain evidence="1">NBRC 10751</strain>
    </source>
</reference>
<organism evidence="1 2">
    <name type="scientific">Ambrosiozyma monospora</name>
    <name type="common">Yeast</name>
    <name type="synonym">Endomycopsis monosporus</name>
    <dbReference type="NCBI Taxonomy" id="43982"/>
    <lineage>
        <taxon>Eukaryota</taxon>
        <taxon>Fungi</taxon>
        <taxon>Dikarya</taxon>
        <taxon>Ascomycota</taxon>
        <taxon>Saccharomycotina</taxon>
        <taxon>Pichiomycetes</taxon>
        <taxon>Pichiales</taxon>
        <taxon>Pichiaceae</taxon>
        <taxon>Ambrosiozyma</taxon>
    </lineage>
</organism>
<evidence type="ECO:0000313" key="2">
    <source>
        <dbReference type="Proteomes" id="UP001165064"/>
    </source>
</evidence>
<gene>
    <name evidence="1" type="ORF">Amon02_000771900</name>
</gene>
<sequence length="148" mass="17154">METSNHLLDECMIIDLIWSIARRGTATRLDSKNPPIQVQEKYLTRRIIPPYHMVKVDLYIHIPIKFSLPSTALISANTVKLSSPMEYSHTHFPTCLEIQEAQGVHTNMVLAVTYKTSREYLNYQINRELLIKDEDEDEDEVVVKILNL</sequence>
<protein>
    <submittedName>
        <fullName evidence="1">Unnamed protein product</fullName>
    </submittedName>
</protein>